<dbReference type="InterPro" id="IPR005625">
    <property type="entry name" value="PepSY-ass_TM"/>
</dbReference>
<keyword evidence="2" id="KW-0812">Transmembrane</keyword>
<evidence type="ECO:0008006" key="5">
    <source>
        <dbReference type="Google" id="ProtNLM"/>
    </source>
</evidence>
<evidence type="ECO:0000256" key="1">
    <source>
        <dbReference type="SAM" id="MobiDB-lite"/>
    </source>
</evidence>
<evidence type="ECO:0000313" key="4">
    <source>
        <dbReference type="Proteomes" id="UP000216446"/>
    </source>
</evidence>
<name>A0A259U333_9BACT</name>
<comment type="caution">
    <text evidence="3">The sequence shown here is derived from an EMBL/GenBank/DDBJ whole genome shotgun (WGS) entry which is preliminary data.</text>
</comment>
<feature type="region of interest" description="Disordered" evidence="1">
    <location>
        <begin position="376"/>
        <end position="406"/>
    </location>
</feature>
<reference evidence="3 4" key="1">
    <citation type="submission" date="2016-11" db="EMBL/GenBank/DDBJ databases">
        <title>Study of marine rhodopsin-containing bacteria.</title>
        <authorList>
            <person name="Yoshizawa S."/>
            <person name="Kumagai Y."/>
            <person name="Kogure K."/>
        </authorList>
    </citation>
    <scope>NUCLEOTIDE SEQUENCE [LARGE SCALE GENOMIC DNA]</scope>
    <source>
        <strain evidence="3 4">SG-29</strain>
    </source>
</reference>
<dbReference type="AlphaFoldDB" id="A0A259U333"/>
<protein>
    <recommendedName>
        <fullName evidence="5">Peptidase</fullName>
    </recommendedName>
</protein>
<feature type="transmembrane region" description="Helical" evidence="2">
    <location>
        <begin position="335"/>
        <end position="356"/>
    </location>
</feature>
<keyword evidence="2" id="KW-1133">Transmembrane helix</keyword>
<gene>
    <name evidence="3" type="ORF">BSZ36_16195</name>
</gene>
<evidence type="ECO:0000256" key="2">
    <source>
        <dbReference type="SAM" id="Phobius"/>
    </source>
</evidence>
<dbReference type="EMBL" id="MQWB01000001">
    <property type="protein sequence ID" value="OZC04386.1"/>
    <property type="molecule type" value="Genomic_DNA"/>
</dbReference>
<accession>A0A259U333</accession>
<sequence>MRTWWWVHKWSSLVSTLFLLLLCVTGLPLIFAHEIDHALGNSADPPVLAEVPAERASVDAMIADAQARYPDEHMQFVVGDPDEPDVTYIRMGESPEGSTINVFDTYDARTGEHLNAYPLEAGGFMEVMERLHVDLYAGLKGTLFLGSMGLLLVLSLVSGVVLYGRFMRKLKFGTVRDRTPRLRWLDLHNLLGIATLVWLLVVGLTGTINALAIPIFQQWQATELAEMTSRHAAPDQPPVTELTSVDAVLANASAVAPGKVLSFLAFPGNEFASPHHFVAFMAGEEARTERLFTAVLVDASTAEVLEVSSMPWYTQVLFVSQPLHFGDYGGLPLKVLWALLDVLAIVVLGSGVYLWLKKRNVTFDQWLATARGNAASGEATPAPAVSGDGASGDPATLGIPSTRTLS</sequence>
<organism evidence="3 4">
    <name type="scientific">Rubricoccus marinus</name>
    <dbReference type="NCBI Taxonomy" id="716817"/>
    <lineage>
        <taxon>Bacteria</taxon>
        <taxon>Pseudomonadati</taxon>
        <taxon>Rhodothermota</taxon>
        <taxon>Rhodothermia</taxon>
        <taxon>Rhodothermales</taxon>
        <taxon>Rubricoccaceae</taxon>
        <taxon>Rubricoccus</taxon>
    </lineage>
</organism>
<evidence type="ECO:0000313" key="3">
    <source>
        <dbReference type="EMBL" id="OZC04386.1"/>
    </source>
</evidence>
<keyword evidence="4" id="KW-1185">Reference proteome</keyword>
<proteinExistence type="predicted"/>
<dbReference type="Pfam" id="PF03929">
    <property type="entry name" value="PepSY_TM"/>
    <property type="match status" value="1"/>
</dbReference>
<dbReference type="PANTHER" id="PTHR34219:SF3">
    <property type="entry name" value="BLL7967 PROTEIN"/>
    <property type="match status" value="1"/>
</dbReference>
<feature type="transmembrane region" description="Helical" evidence="2">
    <location>
        <begin position="143"/>
        <end position="166"/>
    </location>
</feature>
<dbReference type="PANTHER" id="PTHR34219">
    <property type="entry name" value="IRON-REGULATED INNER MEMBRANE PROTEIN-RELATED"/>
    <property type="match status" value="1"/>
</dbReference>
<dbReference type="InParanoid" id="A0A259U333"/>
<feature type="transmembrane region" description="Helical" evidence="2">
    <location>
        <begin position="187"/>
        <end position="216"/>
    </location>
</feature>
<dbReference type="Proteomes" id="UP000216446">
    <property type="component" value="Unassembled WGS sequence"/>
</dbReference>
<keyword evidence="2" id="KW-0472">Membrane</keyword>